<evidence type="ECO:0008006" key="3">
    <source>
        <dbReference type="Google" id="ProtNLM"/>
    </source>
</evidence>
<dbReference type="VEuPathDB" id="FungiDB:SCHCODRAFT_02612640"/>
<dbReference type="PANTHER" id="PTHR15460">
    <property type="entry name" value="PEROXISOMAL MEMBRANE PROTEIN 4"/>
    <property type="match status" value="1"/>
</dbReference>
<dbReference type="RefSeq" id="XP_003038473.1">
    <property type="nucleotide sequence ID" value="XM_003038427.1"/>
</dbReference>
<dbReference type="OrthoDB" id="39659at2759"/>
<name>D8PN89_SCHCM</name>
<protein>
    <recommendedName>
        <fullName evidence="3">Peroxisomal membrane protein 4</fullName>
    </recommendedName>
</protein>
<dbReference type="EMBL" id="GL377302">
    <property type="protein sequence ID" value="EFJ03571.1"/>
    <property type="molecule type" value="Genomic_DNA"/>
</dbReference>
<dbReference type="eggNOG" id="ENOG502RXMH">
    <property type="taxonomic scope" value="Eukaryota"/>
</dbReference>
<proteinExistence type="predicted"/>
<evidence type="ECO:0000313" key="1">
    <source>
        <dbReference type="EMBL" id="EFJ03571.1"/>
    </source>
</evidence>
<dbReference type="KEGG" id="scm:SCHCO_02612640"/>
<dbReference type="GeneID" id="9597570"/>
<organism evidence="2">
    <name type="scientific">Schizophyllum commune (strain H4-8 / FGSC 9210)</name>
    <name type="common">Split gill fungus</name>
    <dbReference type="NCBI Taxonomy" id="578458"/>
    <lineage>
        <taxon>Eukaryota</taxon>
        <taxon>Fungi</taxon>
        <taxon>Dikarya</taxon>
        <taxon>Basidiomycota</taxon>
        <taxon>Agaricomycotina</taxon>
        <taxon>Agaricomycetes</taxon>
        <taxon>Agaricomycetidae</taxon>
        <taxon>Agaricales</taxon>
        <taxon>Schizophyllaceae</taxon>
        <taxon>Schizophyllum</taxon>
    </lineage>
</organism>
<dbReference type="OMA" id="IQGMVKR"/>
<dbReference type="Proteomes" id="UP000007431">
    <property type="component" value="Unassembled WGS sequence"/>
</dbReference>
<evidence type="ECO:0000313" key="2">
    <source>
        <dbReference type="Proteomes" id="UP000007431"/>
    </source>
</evidence>
<dbReference type="HOGENOM" id="CLU_054132_1_0_1"/>
<feature type="non-terminal residue" evidence="1">
    <location>
        <position position="209"/>
    </location>
</feature>
<dbReference type="InterPro" id="IPR019531">
    <property type="entry name" value="Pmp4"/>
</dbReference>
<dbReference type="Pfam" id="PF02466">
    <property type="entry name" value="Tim17"/>
    <property type="match status" value="1"/>
</dbReference>
<accession>D8PN89</accession>
<dbReference type="GO" id="GO:0005778">
    <property type="term" value="C:peroxisomal membrane"/>
    <property type="evidence" value="ECO:0007669"/>
    <property type="project" value="TreeGrafter"/>
</dbReference>
<dbReference type="STRING" id="578458.D8PN89"/>
<keyword evidence="2" id="KW-1185">Reference proteome</keyword>
<dbReference type="InParanoid" id="D8PN89"/>
<reference evidence="1 2" key="1">
    <citation type="journal article" date="2010" name="Nat. Biotechnol.">
        <title>Genome sequence of the model mushroom Schizophyllum commune.</title>
        <authorList>
            <person name="Ohm R.A."/>
            <person name="de Jong J.F."/>
            <person name="Lugones L.G."/>
            <person name="Aerts A."/>
            <person name="Kothe E."/>
            <person name="Stajich J.E."/>
            <person name="de Vries R.P."/>
            <person name="Record E."/>
            <person name="Levasseur A."/>
            <person name="Baker S.E."/>
            <person name="Bartholomew K.A."/>
            <person name="Coutinho P.M."/>
            <person name="Erdmann S."/>
            <person name="Fowler T.J."/>
            <person name="Gathman A.C."/>
            <person name="Lombard V."/>
            <person name="Henrissat B."/>
            <person name="Knabe N."/>
            <person name="Kuees U."/>
            <person name="Lilly W.W."/>
            <person name="Lindquist E."/>
            <person name="Lucas S."/>
            <person name="Magnuson J.K."/>
            <person name="Piumi F."/>
            <person name="Raudaskoski M."/>
            <person name="Salamov A."/>
            <person name="Schmutz J."/>
            <person name="Schwarze F.W.M.R."/>
            <person name="vanKuyk P.A."/>
            <person name="Horton J.S."/>
            <person name="Grigoriev I.V."/>
            <person name="Woesten H.A.B."/>
        </authorList>
    </citation>
    <scope>NUCLEOTIDE SEQUENCE [LARGE SCALE GENOMIC DNA]</scope>
    <source>
        <strain evidence="2">H4-8 / FGSC 9210</strain>
    </source>
</reference>
<dbReference type="PANTHER" id="PTHR15460:SF3">
    <property type="entry name" value="PEROXISOMAL MEMBRANE PROTEIN 4"/>
    <property type="match status" value="1"/>
</dbReference>
<dbReference type="AlphaFoldDB" id="D8PN89"/>
<gene>
    <name evidence="1" type="ORF">SCHCODRAFT_103671</name>
</gene>
<sequence>MSLPDAVHSFVTNPAYSDYLAILKGARNGFVSGVKIRLPHALVISALYGRGSWRTRAKWILDATRQHATTLATFATLYKSLLLLLRKVRGGKQGNPDSLIAGLIASWAVFKDRTSVNEQIVLYVLARAVMSFLPRAGGDTTSATPGIVKAQPPNPRYYTVLATIVMGGSMWLFENRGETLQRGMFNQMVYIYHDSDRWKDLKTLLWHNT</sequence>